<dbReference type="InterPro" id="IPR038550">
    <property type="entry name" value="GPCR_3_9-Cys_sf"/>
</dbReference>
<feature type="transmembrane region" description="Helical" evidence="12">
    <location>
        <begin position="717"/>
        <end position="742"/>
    </location>
</feature>
<name>A0A6P6DTF0_OCTDE</name>
<keyword evidence="9" id="KW-0675">Receptor</keyword>
<dbReference type="PRINTS" id="PR01535">
    <property type="entry name" value="VOMERONASL2R"/>
</dbReference>
<evidence type="ECO:0000256" key="2">
    <source>
        <dbReference type="ARBA" id="ARBA00007242"/>
    </source>
</evidence>
<dbReference type="GO" id="GO:0005886">
    <property type="term" value="C:plasma membrane"/>
    <property type="evidence" value="ECO:0007669"/>
    <property type="project" value="UniProtKB-SubCell"/>
</dbReference>
<reference evidence="15" key="1">
    <citation type="submission" date="2025-08" db="UniProtKB">
        <authorList>
            <consortium name="RefSeq"/>
        </authorList>
    </citation>
    <scope>IDENTIFICATION</scope>
</reference>
<proteinExistence type="inferred from homology"/>
<evidence type="ECO:0000259" key="13">
    <source>
        <dbReference type="PROSITE" id="PS50259"/>
    </source>
</evidence>
<evidence type="ECO:0000256" key="7">
    <source>
        <dbReference type="ARBA" id="ARBA00023040"/>
    </source>
</evidence>
<protein>
    <submittedName>
        <fullName evidence="15">Vomeronasal type-2 receptor 116-like</fullName>
    </submittedName>
</protein>
<feature type="transmembrane region" description="Helical" evidence="12">
    <location>
        <begin position="648"/>
        <end position="669"/>
    </location>
</feature>
<dbReference type="InParanoid" id="A0A6P6DTF0"/>
<evidence type="ECO:0000313" key="14">
    <source>
        <dbReference type="Proteomes" id="UP000515203"/>
    </source>
</evidence>
<feature type="transmembrane region" description="Helical" evidence="12">
    <location>
        <begin position="805"/>
        <end position="825"/>
    </location>
</feature>
<feature type="transmembrane region" description="Helical" evidence="12">
    <location>
        <begin position="614"/>
        <end position="636"/>
    </location>
</feature>
<dbReference type="Pfam" id="PF01094">
    <property type="entry name" value="ANF_receptor"/>
    <property type="match status" value="1"/>
</dbReference>
<dbReference type="InterPro" id="IPR000337">
    <property type="entry name" value="GPCR_3"/>
</dbReference>
<feature type="transmembrane region" description="Helical" evidence="12">
    <location>
        <begin position="681"/>
        <end position="705"/>
    </location>
</feature>
<dbReference type="FunFam" id="3.40.50.2300:FF:000024">
    <property type="entry name" value="Vomeronasal 2, receptor 73"/>
    <property type="match status" value="1"/>
</dbReference>
<feature type="transmembrane region" description="Helical" evidence="12">
    <location>
        <begin position="837"/>
        <end position="860"/>
    </location>
</feature>
<keyword evidence="14" id="KW-1185">Reference proteome</keyword>
<evidence type="ECO:0000256" key="6">
    <source>
        <dbReference type="ARBA" id="ARBA00022989"/>
    </source>
</evidence>
<dbReference type="Gene3D" id="2.10.50.30">
    <property type="entry name" value="GPCR, family 3, nine cysteines domain"/>
    <property type="match status" value="1"/>
</dbReference>
<sequence>MVTNFSWDMEQALVTGDGASECPPERDERHSETQKHIYLPGSDCQFPLKSALSFAYPSKMWSLIAVFLVLQPPALHSPAHAFPVAEMPLHGIRLTPNNYQNYLAFVFAIEEINRNPHLLPNISLGYEFHNFISSHWTILENSFTLLTGQHETPSYVCGRQSKCAAVLTEMLGGTSAQIGPLLELYRFPQVTFGAFDPTLTDTGQFPSLHQVAPKDTYLALAMVSLLVHFRWTWVGLLITEGHKGLQFLSDIRAEMDKNRVCAAFVKMVSTGAVLYISATQKHDILTADTVSTNVVVIYYDNDSGNDVKYNIMQHLVTWKVWVTNSQWHADLAGRDFILDPFHGILVFSHHHKESSGFKDFFQAATPFKYPEDTYLFMYWSKNFDCSFSESDCSLKNCAPNASLAWLPLNRFDTAMSDRSYNIYNAVYAVAHALHAMLFEEVQRWTMRNGEVMRVMCLFQLHPYLEKVQLDNPAGDPVNLDDRRKVDSEYDILNFWNFPEGLRLKVTLGTFSIHVPHGQKMTLSENNIEWATGITETPRSVCSDSCHHGFRKSPQEGKPACCFDCTSCPENEIANVTDMEQCVKCPDDRYANTQRNHCLEKAVTFLAYEDPLGKALVGTAMSLTVLTAAVLGLFVKHRDTPIVKANNRALSYTLLISLSCCFLCSLLFIGRPNTATCILQQTTFAVVFTVAVSTVLAKTITVVLAFKVTAPGRRMRQLLVSGAPNFIIPICSLIQLTLCAVWMGTNPPYIDTDAHSEHGHIIIMCNKGSLTAFYCVLGYLGSLALVSFTVAFLARNLPDTFNEAKFLTFSMLVFCSVWVTFLPVYHSSKGKAMVAMEVFSILASSAGLLGCIFVPKCYIILLKPERNSFSRTNCPPAREKDSFSPQPRLQHIPAVEEAVSLLLTTDRCQKSIWLGLSCGELRVAAFLGSCCRRC</sequence>
<dbReference type="CDD" id="cd00064">
    <property type="entry name" value="FU"/>
    <property type="match status" value="1"/>
</dbReference>
<feature type="transmembrane region" description="Helical" evidence="12">
    <location>
        <begin position="770"/>
        <end position="793"/>
    </location>
</feature>
<organism evidence="14 15">
    <name type="scientific">Octodon degus</name>
    <name type="common">Degu</name>
    <name type="synonym">Sciurus degus</name>
    <dbReference type="NCBI Taxonomy" id="10160"/>
    <lineage>
        <taxon>Eukaryota</taxon>
        <taxon>Metazoa</taxon>
        <taxon>Chordata</taxon>
        <taxon>Craniata</taxon>
        <taxon>Vertebrata</taxon>
        <taxon>Euteleostomi</taxon>
        <taxon>Mammalia</taxon>
        <taxon>Eutheria</taxon>
        <taxon>Euarchontoglires</taxon>
        <taxon>Glires</taxon>
        <taxon>Rodentia</taxon>
        <taxon>Hystricomorpha</taxon>
        <taxon>Octodontidae</taxon>
        <taxon>Octodon</taxon>
    </lineage>
</organism>
<dbReference type="AlphaFoldDB" id="A0A6P6DTF0"/>
<dbReference type="CDD" id="cd15283">
    <property type="entry name" value="7tmC_V2R_pheromone"/>
    <property type="match status" value="1"/>
</dbReference>
<dbReference type="InterPro" id="IPR006212">
    <property type="entry name" value="Furin_repeat"/>
</dbReference>
<keyword evidence="6 12" id="KW-1133">Transmembrane helix</keyword>
<dbReference type="Pfam" id="PF07562">
    <property type="entry name" value="NCD3G"/>
    <property type="match status" value="1"/>
</dbReference>
<evidence type="ECO:0000256" key="1">
    <source>
        <dbReference type="ARBA" id="ARBA00004651"/>
    </source>
</evidence>
<keyword evidence="3" id="KW-1003">Cell membrane</keyword>
<dbReference type="SUPFAM" id="SSF53822">
    <property type="entry name" value="Periplasmic binding protein-like I"/>
    <property type="match status" value="1"/>
</dbReference>
<dbReference type="GO" id="GO:0004930">
    <property type="term" value="F:G protein-coupled receptor activity"/>
    <property type="evidence" value="ECO:0007669"/>
    <property type="project" value="UniProtKB-KW"/>
</dbReference>
<dbReference type="CDD" id="cd06365">
    <property type="entry name" value="PBP1_pheromone_receptor"/>
    <property type="match status" value="1"/>
</dbReference>
<comment type="subcellular location">
    <subcellularLocation>
        <location evidence="1">Cell membrane</location>
        <topology evidence="1">Multi-pass membrane protein</topology>
    </subcellularLocation>
</comment>
<dbReference type="InterPro" id="IPR001828">
    <property type="entry name" value="ANF_lig-bd_rcpt"/>
</dbReference>
<evidence type="ECO:0000256" key="3">
    <source>
        <dbReference type="ARBA" id="ARBA00022475"/>
    </source>
</evidence>
<evidence type="ECO:0000256" key="5">
    <source>
        <dbReference type="ARBA" id="ARBA00022729"/>
    </source>
</evidence>
<keyword evidence="8 12" id="KW-0472">Membrane</keyword>
<dbReference type="InterPro" id="IPR004073">
    <property type="entry name" value="GPCR_3_vmron_rcpt_2"/>
</dbReference>
<evidence type="ECO:0000256" key="4">
    <source>
        <dbReference type="ARBA" id="ARBA00022692"/>
    </source>
</evidence>
<gene>
    <name evidence="15" type="primary">LOC101587295</name>
</gene>
<dbReference type="PRINTS" id="PR00248">
    <property type="entry name" value="GPCRMGR"/>
</dbReference>
<evidence type="ECO:0000256" key="12">
    <source>
        <dbReference type="SAM" id="Phobius"/>
    </source>
</evidence>
<dbReference type="RefSeq" id="XP_023562978.1">
    <property type="nucleotide sequence ID" value="XM_023707210.1"/>
</dbReference>
<keyword evidence="10" id="KW-0325">Glycoprotein</keyword>
<dbReference type="GeneID" id="101587295"/>
<dbReference type="InterPro" id="IPR000068">
    <property type="entry name" value="GPCR_3_Ca_sens_rcpt-rel"/>
</dbReference>
<dbReference type="PROSITE" id="PS50259">
    <property type="entry name" value="G_PROTEIN_RECEP_F3_4"/>
    <property type="match status" value="1"/>
</dbReference>
<dbReference type="InterPro" id="IPR028082">
    <property type="entry name" value="Peripla_BP_I"/>
</dbReference>
<evidence type="ECO:0000313" key="15">
    <source>
        <dbReference type="RefSeq" id="XP_023562978.1"/>
    </source>
</evidence>
<keyword evidence="5" id="KW-0732">Signal</keyword>
<dbReference type="OrthoDB" id="5984008at2759"/>
<evidence type="ECO:0000256" key="8">
    <source>
        <dbReference type="ARBA" id="ARBA00023136"/>
    </source>
</evidence>
<keyword evidence="4 12" id="KW-0812">Transmembrane</keyword>
<feature type="domain" description="G-protein coupled receptors family 3 profile" evidence="13">
    <location>
        <begin position="611"/>
        <end position="875"/>
    </location>
</feature>
<dbReference type="Proteomes" id="UP000515203">
    <property type="component" value="Unplaced"/>
</dbReference>
<dbReference type="InterPro" id="IPR017978">
    <property type="entry name" value="GPCR_3_C"/>
</dbReference>
<keyword evidence="7" id="KW-0297">G-protein coupled receptor</keyword>
<dbReference type="PANTHER" id="PTHR24061:SF545">
    <property type="entry name" value="VOMERONASAL 2, RECEPTOR 118-RELATED"/>
    <property type="match status" value="1"/>
</dbReference>
<evidence type="ECO:0000256" key="11">
    <source>
        <dbReference type="ARBA" id="ARBA00023224"/>
    </source>
</evidence>
<dbReference type="Gene3D" id="3.40.50.2300">
    <property type="match status" value="2"/>
</dbReference>
<dbReference type="Pfam" id="PF00003">
    <property type="entry name" value="7tm_3"/>
    <property type="match status" value="1"/>
</dbReference>
<evidence type="ECO:0000256" key="9">
    <source>
        <dbReference type="ARBA" id="ARBA00023170"/>
    </source>
</evidence>
<evidence type="ECO:0000256" key="10">
    <source>
        <dbReference type="ARBA" id="ARBA00023180"/>
    </source>
</evidence>
<keyword evidence="11" id="KW-0807">Transducer</keyword>
<dbReference type="FunFam" id="2.10.50.30:FF:000002">
    <property type="entry name" value="Vomeronasal 2 receptor, h1"/>
    <property type="match status" value="1"/>
</dbReference>
<comment type="similarity">
    <text evidence="2">Belongs to the G-protein coupled receptor 3 family.</text>
</comment>
<dbReference type="PANTHER" id="PTHR24061">
    <property type="entry name" value="CALCIUM-SENSING RECEPTOR-RELATED"/>
    <property type="match status" value="1"/>
</dbReference>
<dbReference type="InterPro" id="IPR011500">
    <property type="entry name" value="GPCR_3_9-Cys_dom"/>
</dbReference>
<accession>A0A6P6DTF0</accession>